<dbReference type="Proteomes" id="UP000623467">
    <property type="component" value="Unassembled WGS sequence"/>
</dbReference>
<accession>A0A8H6X9S0</accession>
<reference evidence="2" key="1">
    <citation type="submission" date="2020-05" db="EMBL/GenBank/DDBJ databases">
        <title>Mycena genomes resolve the evolution of fungal bioluminescence.</title>
        <authorList>
            <person name="Tsai I.J."/>
        </authorList>
    </citation>
    <scope>NUCLEOTIDE SEQUENCE</scope>
    <source>
        <strain evidence="2">160909Yilan</strain>
    </source>
</reference>
<organism evidence="2 3">
    <name type="scientific">Mycena sanguinolenta</name>
    <dbReference type="NCBI Taxonomy" id="230812"/>
    <lineage>
        <taxon>Eukaryota</taxon>
        <taxon>Fungi</taxon>
        <taxon>Dikarya</taxon>
        <taxon>Basidiomycota</taxon>
        <taxon>Agaricomycotina</taxon>
        <taxon>Agaricomycetes</taxon>
        <taxon>Agaricomycetidae</taxon>
        <taxon>Agaricales</taxon>
        <taxon>Marasmiineae</taxon>
        <taxon>Mycenaceae</taxon>
        <taxon>Mycena</taxon>
    </lineage>
</organism>
<feature type="compositionally biased region" description="Pro residues" evidence="1">
    <location>
        <begin position="20"/>
        <end position="29"/>
    </location>
</feature>
<evidence type="ECO:0000313" key="2">
    <source>
        <dbReference type="EMBL" id="KAF7336544.1"/>
    </source>
</evidence>
<name>A0A8H6X9S0_9AGAR</name>
<dbReference type="EMBL" id="JACAZH010000036">
    <property type="protein sequence ID" value="KAF7336544.1"/>
    <property type="molecule type" value="Genomic_DNA"/>
</dbReference>
<feature type="region of interest" description="Disordered" evidence="1">
    <location>
        <begin position="1"/>
        <end position="34"/>
    </location>
</feature>
<keyword evidence="3" id="KW-1185">Reference proteome</keyword>
<gene>
    <name evidence="2" type="ORF">MSAN_02286600</name>
</gene>
<comment type="caution">
    <text evidence="2">The sequence shown here is derived from an EMBL/GenBank/DDBJ whole genome shotgun (WGS) entry which is preliminary data.</text>
</comment>
<evidence type="ECO:0000313" key="3">
    <source>
        <dbReference type="Proteomes" id="UP000623467"/>
    </source>
</evidence>
<evidence type="ECO:0000256" key="1">
    <source>
        <dbReference type="SAM" id="MobiDB-lite"/>
    </source>
</evidence>
<sequence length="166" mass="18086">MNLSRSYGEPPSFLHISPSSSPPPPPCRLPSPRSSFSSRTPSYAPNIDVFAILFRLPSTAAPLWLQFIVNTFSMPIGFAPTTCHSPAFSSLAAAAPFFPRYFASRPIASYSSTSSAHRPVHSVPPSSPFSIFPPSSHPSLPSYSIQTRFRRLGSFLPLSLLSILLY</sequence>
<proteinExistence type="predicted"/>
<protein>
    <submittedName>
        <fullName evidence="2">Uncharacterized protein</fullName>
    </submittedName>
</protein>
<feature type="compositionally biased region" description="Low complexity" evidence="1">
    <location>
        <begin position="10"/>
        <end position="19"/>
    </location>
</feature>
<dbReference type="AlphaFoldDB" id="A0A8H6X9S0"/>